<keyword evidence="1" id="KW-0812">Transmembrane</keyword>
<dbReference type="AlphaFoldDB" id="A0A653E0Q6"/>
<proteinExistence type="predicted"/>
<accession>A0A653E0Q6</accession>
<feature type="transmembrane region" description="Helical" evidence="1">
    <location>
        <begin position="250"/>
        <end position="269"/>
    </location>
</feature>
<feature type="transmembrane region" description="Helical" evidence="1">
    <location>
        <begin position="112"/>
        <end position="133"/>
    </location>
</feature>
<feature type="transmembrane region" description="Helical" evidence="1">
    <location>
        <begin position="304"/>
        <end position="323"/>
    </location>
</feature>
<feature type="transmembrane region" description="Helical" evidence="1">
    <location>
        <begin position="82"/>
        <end position="100"/>
    </location>
</feature>
<dbReference type="PANTHER" id="PTHR23537">
    <property type="match status" value="1"/>
</dbReference>
<name>A0A653E0Q6_9PSED</name>
<feature type="transmembrane region" description="Helical" evidence="1">
    <location>
        <begin position="173"/>
        <end position="191"/>
    </location>
</feature>
<organism evidence="2">
    <name type="scientific">Pseudomonas marincola</name>
    <dbReference type="NCBI Taxonomy" id="437900"/>
    <lineage>
        <taxon>Bacteria</taxon>
        <taxon>Pseudomonadati</taxon>
        <taxon>Pseudomonadota</taxon>
        <taxon>Gammaproteobacteria</taxon>
        <taxon>Pseudomonadales</taxon>
        <taxon>Pseudomonadaceae</taxon>
        <taxon>Pseudomonas</taxon>
    </lineage>
</organism>
<sequence>MRTLPDTLPKHSIFVALLAGASALMVVHGLGRFAYTPLLPYLVSDGLLTLEQGARVATSNYIGYLLGALLALILHAPQRMRIALPLALIVNTLVTFAQVGADSYQSLLWLRLANGISNGVVFVQAPALVLEWLAQHQRTRLSGLIYLGLGGGLLLSSATVSWPAQWLSGAARWWPMALLSIPLAILSIVLLRRLTIQPQANTHTQSRTSLFDRASIPLFLAYTGAGLGYILPMTFLPSLAREQLPANDPLLSGAWVWTATASLVSIALWNSLGARLGDRRALVCNYAAQALGAAAPMIWPGAFGIVMCGVLVGGSFIGTVFLTQRLARTLHPHQGPRLSAALIALYGASQLLGPWICAQALESGATLTQCFGIGAGALLWGLCWTLMIPRTKDAT</sequence>
<protein>
    <submittedName>
        <fullName evidence="2">Transporter</fullName>
    </submittedName>
</protein>
<keyword evidence="1" id="KW-1133">Transmembrane helix</keyword>
<dbReference type="Gene3D" id="1.20.1250.20">
    <property type="entry name" value="MFS general substrate transporter like domains"/>
    <property type="match status" value="2"/>
</dbReference>
<feature type="transmembrane region" description="Helical" evidence="1">
    <location>
        <begin position="55"/>
        <end position="75"/>
    </location>
</feature>
<dbReference type="Pfam" id="PF06779">
    <property type="entry name" value="MFS_4"/>
    <property type="match status" value="1"/>
</dbReference>
<dbReference type="PANTHER" id="PTHR23537:SF1">
    <property type="entry name" value="SUGAR TRANSPORTER"/>
    <property type="match status" value="1"/>
</dbReference>
<feature type="transmembrane region" description="Helical" evidence="1">
    <location>
        <begin position="211"/>
        <end position="230"/>
    </location>
</feature>
<dbReference type="GO" id="GO:0005886">
    <property type="term" value="C:plasma membrane"/>
    <property type="evidence" value="ECO:0007669"/>
    <property type="project" value="TreeGrafter"/>
</dbReference>
<dbReference type="InterPro" id="IPR036259">
    <property type="entry name" value="MFS_trans_sf"/>
</dbReference>
<dbReference type="EMBL" id="LR215729">
    <property type="protein sequence ID" value="VEV96216.1"/>
    <property type="molecule type" value="Genomic_DNA"/>
</dbReference>
<keyword evidence="1" id="KW-0472">Membrane</keyword>
<dbReference type="SUPFAM" id="SSF103473">
    <property type="entry name" value="MFS general substrate transporter"/>
    <property type="match status" value="1"/>
</dbReference>
<feature type="transmembrane region" description="Helical" evidence="1">
    <location>
        <begin position="12"/>
        <end position="35"/>
    </location>
</feature>
<evidence type="ECO:0000313" key="2">
    <source>
        <dbReference type="EMBL" id="VEV96216.1"/>
    </source>
</evidence>
<dbReference type="InterPro" id="IPR010645">
    <property type="entry name" value="MFS_4"/>
</dbReference>
<reference evidence="2" key="1">
    <citation type="submission" date="2019-02" db="EMBL/GenBank/DDBJ databases">
        <authorList>
            <consortium name="Genoscope - CEA"/>
            <person name="William W."/>
        </authorList>
    </citation>
    <scope>NUCLEOTIDE SEQUENCE [LARGE SCALE GENOMIC DNA]</scope>
    <source>
        <strain evidence="2">YSy11</strain>
    </source>
</reference>
<evidence type="ECO:0000256" key="1">
    <source>
        <dbReference type="SAM" id="Phobius"/>
    </source>
</evidence>
<dbReference type="RefSeq" id="WP_150547808.1">
    <property type="nucleotide sequence ID" value="NZ_LR215729.2"/>
</dbReference>
<feature type="transmembrane region" description="Helical" evidence="1">
    <location>
        <begin position="365"/>
        <end position="387"/>
    </location>
</feature>
<feature type="transmembrane region" description="Helical" evidence="1">
    <location>
        <begin position="145"/>
        <end position="167"/>
    </location>
</feature>
<feature type="transmembrane region" description="Helical" evidence="1">
    <location>
        <begin position="335"/>
        <end position="353"/>
    </location>
</feature>
<gene>
    <name evidence="2" type="ORF">PMYSY11_1169</name>
</gene>